<dbReference type="InterPro" id="IPR051263">
    <property type="entry name" value="C-type_cytochrome_biogenesis"/>
</dbReference>
<dbReference type="Gene3D" id="1.25.40.10">
    <property type="entry name" value="Tetratricopeptide repeat domain"/>
    <property type="match status" value="2"/>
</dbReference>
<dbReference type="PROSITE" id="PS50005">
    <property type="entry name" value="TPR"/>
    <property type="match status" value="1"/>
</dbReference>
<dbReference type="SUPFAM" id="SSF48452">
    <property type="entry name" value="TPR-like"/>
    <property type="match status" value="1"/>
</dbReference>
<dbReference type="PANTHER" id="PTHR47870:SF1">
    <property type="entry name" value="CYTOCHROME C-TYPE BIOGENESIS PROTEIN CCMH"/>
    <property type="match status" value="1"/>
</dbReference>
<reference evidence="8 9" key="1">
    <citation type="journal article" date="2018" name="Arch. Microbiol.">
        <title>New insights into the metabolic potential of the phototrophic purple bacterium Rhodopila globiformis DSM 161(T) from its draft genome sequence and evidence for a vanadium-dependent nitrogenase.</title>
        <authorList>
            <person name="Imhoff J.F."/>
            <person name="Rahn T."/>
            <person name="Kunzel S."/>
            <person name="Neulinger S.C."/>
        </authorList>
    </citation>
    <scope>NUCLEOTIDE SEQUENCE [LARGE SCALE GENOMIC DNA]</scope>
    <source>
        <strain evidence="8 9">DSM 161</strain>
    </source>
</reference>
<dbReference type="PROSITE" id="PS50293">
    <property type="entry name" value="TPR_REGION"/>
    <property type="match status" value="1"/>
</dbReference>
<evidence type="ECO:0000256" key="6">
    <source>
        <dbReference type="SAM" id="Phobius"/>
    </source>
</evidence>
<dbReference type="InterPro" id="IPR017560">
    <property type="entry name" value="Cyt_c_biogenesis_CcmI"/>
</dbReference>
<name>A0A2S6NJT0_RHOGL</name>
<dbReference type="OrthoDB" id="9815847at2"/>
<evidence type="ECO:0000256" key="3">
    <source>
        <dbReference type="ARBA" id="ARBA00022748"/>
    </source>
</evidence>
<dbReference type="EMBL" id="NHRY01000076">
    <property type="protein sequence ID" value="PPQ35191.1"/>
    <property type="molecule type" value="Genomic_DNA"/>
</dbReference>
<dbReference type="Proteomes" id="UP000239724">
    <property type="component" value="Unassembled WGS sequence"/>
</dbReference>
<keyword evidence="9" id="KW-1185">Reference proteome</keyword>
<keyword evidence="6" id="KW-0472">Membrane</keyword>
<dbReference type="GO" id="GO:0030313">
    <property type="term" value="C:cell envelope"/>
    <property type="evidence" value="ECO:0007669"/>
    <property type="project" value="UniProtKB-SubCell"/>
</dbReference>
<evidence type="ECO:0000256" key="4">
    <source>
        <dbReference type="ARBA" id="ARBA00022803"/>
    </source>
</evidence>
<dbReference type="Pfam" id="PF23914">
    <property type="entry name" value="TPR_CcmH_CycH"/>
    <property type="match status" value="2"/>
</dbReference>
<proteinExistence type="predicted"/>
<dbReference type="InterPro" id="IPR011990">
    <property type="entry name" value="TPR-like_helical_dom_sf"/>
</dbReference>
<evidence type="ECO:0000256" key="5">
    <source>
        <dbReference type="PROSITE-ProRule" id="PRU00339"/>
    </source>
</evidence>
<dbReference type="RefSeq" id="WP_104518377.1">
    <property type="nucleotide sequence ID" value="NZ_NHRY01000076.1"/>
</dbReference>
<feature type="domain" description="Cytochrome c-type biogenesis protein H TPR" evidence="7">
    <location>
        <begin position="321"/>
        <end position="445"/>
    </location>
</feature>
<comment type="caution">
    <text evidence="8">The sequence shown here is derived from an EMBL/GenBank/DDBJ whole genome shotgun (WGS) entry which is preliminary data.</text>
</comment>
<comment type="subcellular location">
    <subcellularLocation>
        <location evidence="1">Cell envelope</location>
    </subcellularLocation>
</comment>
<gene>
    <name evidence="8" type="ORF">CCS01_08265</name>
</gene>
<feature type="repeat" description="TPR" evidence="5">
    <location>
        <begin position="338"/>
        <end position="371"/>
    </location>
</feature>
<evidence type="ECO:0000256" key="1">
    <source>
        <dbReference type="ARBA" id="ARBA00004196"/>
    </source>
</evidence>
<evidence type="ECO:0000313" key="8">
    <source>
        <dbReference type="EMBL" id="PPQ35191.1"/>
    </source>
</evidence>
<organism evidence="8 9">
    <name type="scientific">Rhodopila globiformis</name>
    <name type="common">Rhodopseudomonas globiformis</name>
    <dbReference type="NCBI Taxonomy" id="1071"/>
    <lineage>
        <taxon>Bacteria</taxon>
        <taxon>Pseudomonadati</taxon>
        <taxon>Pseudomonadota</taxon>
        <taxon>Alphaproteobacteria</taxon>
        <taxon>Acetobacterales</taxon>
        <taxon>Acetobacteraceae</taxon>
        <taxon>Rhodopila</taxon>
    </lineage>
</organism>
<dbReference type="AlphaFoldDB" id="A0A2S6NJT0"/>
<feature type="domain" description="Cytochrome c-type biogenesis protein H TPR" evidence="7">
    <location>
        <begin position="137"/>
        <end position="266"/>
    </location>
</feature>
<evidence type="ECO:0000256" key="2">
    <source>
        <dbReference type="ARBA" id="ARBA00022737"/>
    </source>
</evidence>
<dbReference type="NCBIfam" id="TIGR03142">
    <property type="entry name" value="cytochro_ccmI"/>
    <property type="match status" value="1"/>
</dbReference>
<accession>A0A2S6NJT0</accession>
<sequence length="461" mass="49770">MFLSLLFTLLLLVALLPLVLPMLRQPETVRGRGYYDRMVYRDQLRELDRDVARGLLSEADVAEARVEIQRRVLTTDTIPLRPAPGWHDRSPIMATLVAVFLVGGTVGLYALLGAPEPPGIVFVARPPLAGDMPTPVLEHAELARTAARLAAKLEADPDDAERWVLYARASGSLRRWTIAVDAYRHALALNLVSPDVQVGLGEMLVMQADGIVTPAAHDAFTAALEDDPRNEVARYYLALAAGQAGEPAGTIRQMQALLADIPDDSPLREEIAKRIAQAAKAAGVPLPVLARGLPPATAVAEADSTDAVAIVPESEQKTMVAAMAAKLAARLEIEPDDADGWMRLGYAYVVMHDRERAAEAYDRALALKPDGLALRLQAIEGLLSGLKPADALPPRAVALLKQVEQVAPDEPEVLWYLGMVAAHDGRPEEARRYWSRLLGKLPADGDNTQMVRSALNALPGG</sequence>
<dbReference type="InterPro" id="IPR056413">
    <property type="entry name" value="TPR_CcmH_CycH"/>
</dbReference>
<dbReference type="InterPro" id="IPR019734">
    <property type="entry name" value="TPR_rpt"/>
</dbReference>
<dbReference type="GO" id="GO:0017004">
    <property type="term" value="P:cytochrome complex assembly"/>
    <property type="evidence" value="ECO:0007669"/>
    <property type="project" value="UniProtKB-KW"/>
</dbReference>
<keyword evidence="2" id="KW-0677">Repeat</keyword>
<keyword evidence="6" id="KW-1133">Transmembrane helix</keyword>
<keyword evidence="4 5" id="KW-0802">TPR repeat</keyword>
<dbReference type="SMART" id="SM00028">
    <property type="entry name" value="TPR"/>
    <property type="match status" value="3"/>
</dbReference>
<keyword evidence="3" id="KW-0201">Cytochrome c-type biogenesis</keyword>
<feature type="transmembrane region" description="Helical" evidence="6">
    <location>
        <begin position="92"/>
        <end position="112"/>
    </location>
</feature>
<dbReference type="PANTHER" id="PTHR47870">
    <property type="entry name" value="CYTOCHROME C-TYPE BIOGENESIS PROTEIN CCMH"/>
    <property type="match status" value="1"/>
</dbReference>
<protein>
    <submittedName>
        <fullName evidence="8">C-type cytochrome biogenesis protein CcmI</fullName>
    </submittedName>
</protein>
<evidence type="ECO:0000313" key="9">
    <source>
        <dbReference type="Proteomes" id="UP000239724"/>
    </source>
</evidence>
<keyword evidence="6" id="KW-0812">Transmembrane</keyword>
<evidence type="ECO:0000259" key="7">
    <source>
        <dbReference type="Pfam" id="PF23914"/>
    </source>
</evidence>